<dbReference type="Proteomes" id="UP000799779">
    <property type="component" value="Unassembled WGS sequence"/>
</dbReference>
<gene>
    <name evidence="2" type="ORF">P154DRAFT_620206</name>
</gene>
<sequence length="639" mass="69050">MRRFLLGSSIAILSSTVTATPHSNIPSRAISIPRRQVQSETPVVMPCATEIPTGTYAVATVDIIDKDGKTVGTTEAPAHAPCNIVRPANAAFLSVDCTAANPNVSEREQAICDIYHDGDMMGTCVSKKGWLNGAELPQVWNGFSSQTPSNGVKCRVEFVPESPTEGQPPGPPTSMPPPYTAVYASTAAGEWKWVAMGLEEKFESARHLRVDCGIADLLPDGYQAVCDVFLNESMVGTCVSKSGQELPTVWDGYSANRVLCRTEKVASRKRQNYGRREEIRNLVTRTAQLMPRRTHKAATFLDDRKRQPEWHPTPEPAPRFDLNTIRAWGYNQGGSLQQQWVSLTGTPAKFGGDSKLVVDCSWAPKELEAQDKQAVCDIFNHGAIMGTCVSKRGKTADGGSLPIIWDGASADSYTNEVVCRIEPIPEIKVPIKGIFEDGVTQSEKAPFNSNTTFSDGVRYLSVDCGSVASDLAPTQRAVCEISYEMGIKGMCVSSQPGPNTPLVWDGSASKTLSNSVFCRIEDVPAQPAKRQDADIKGQVTFSFPDGKSIMGSTGVGTGAIVDHKGVSKAQCSSDKPTDPATQFGVQCSLLTLKTQAEGDPYLSRVGQCNTWNMTVVDFDPVVQIDAFECTLESNLWGSK</sequence>
<evidence type="ECO:0000256" key="1">
    <source>
        <dbReference type="SAM" id="SignalP"/>
    </source>
</evidence>
<accession>A0A6A5WH50</accession>
<name>A0A6A5WH50_9PLEO</name>
<dbReference type="AlphaFoldDB" id="A0A6A5WH50"/>
<reference evidence="2" key="1">
    <citation type="journal article" date="2020" name="Stud. Mycol.">
        <title>101 Dothideomycetes genomes: a test case for predicting lifestyles and emergence of pathogens.</title>
        <authorList>
            <person name="Haridas S."/>
            <person name="Albert R."/>
            <person name="Binder M."/>
            <person name="Bloem J."/>
            <person name="Labutti K."/>
            <person name="Salamov A."/>
            <person name="Andreopoulos B."/>
            <person name="Baker S."/>
            <person name="Barry K."/>
            <person name="Bills G."/>
            <person name="Bluhm B."/>
            <person name="Cannon C."/>
            <person name="Castanera R."/>
            <person name="Culley D."/>
            <person name="Daum C."/>
            <person name="Ezra D."/>
            <person name="Gonzalez J."/>
            <person name="Henrissat B."/>
            <person name="Kuo A."/>
            <person name="Liang C."/>
            <person name="Lipzen A."/>
            <person name="Lutzoni F."/>
            <person name="Magnuson J."/>
            <person name="Mondo S."/>
            <person name="Nolan M."/>
            <person name="Ohm R."/>
            <person name="Pangilinan J."/>
            <person name="Park H.-J."/>
            <person name="Ramirez L."/>
            <person name="Alfaro M."/>
            <person name="Sun H."/>
            <person name="Tritt A."/>
            <person name="Yoshinaga Y."/>
            <person name="Zwiers L.-H."/>
            <person name="Turgeon B."/>
            <person name="Goodwin S."/>
            <person name="Spatafora J."/>
            <person name="Crous P."/>
            <person name="Grigoriev I."/>
        </authorList>
    </citation>
    <scope>NUCLEOTIDE SEQUENCE</scope>
    <source>
        <strain evidence="2">CBS 123094</strain>
    </source>
</reference>
<keyword evidence="1" id="KW-0732">Signal</keyword>
<evidence type="ECO:0000313" key="2">
    <source>
        <dbReference type="EMBL" id="KAF2000388.1"/>
    </source>
</evidence>
<protein>
    <submittedName>
        <fullName evidence="2">Uncharacterized protein</fullName>
    </submittedName>
</protein>
<keyword evidence="3" id="KW-1185">Reference proteome</keyword>
<evidence type="ECO:0000313" key="3">
    <source>
        <dbReference type="Proteomes" id="UP000799779"/>
    </source>
</evidence>
<feature type="chain" id="PRO_5025649628" evidence="1">
    <location>
        <begin position="20"/>
        <end position="639"/>
    </location>
</feature>
<organism evidence="2 3">
    <name type="scientific">Amniculicola lignicola CBS 123094</name>
    <dbReference type="NCBI Taxonomy" id="1392246"/>
    <lineage>
        <taxon>Eukaryota</taxon>
        <taxon>Fungi</taxon>
        <taxon>Dikarya</taxon>
        <taxon>Ascomycota</taxon>
        <taxon>Pezizomycotina</taxon>
        <taxon>Dothideomycetes</taxon>
        <taxon>Pleosporomycetidae</taxon>
        <taxon>Pleosporales</taxon>
        <taxon>Amniculicolaceae</taxon>
        <taxon>Amniculicola</taxon>
    </lineage>
</organism>
<feature type="signal peptide" evidence="1">
    <location>
        <begin position="1"/>
        <end position="19"/>
    </location>
</feature>
<proteinExistence type="predicted"/>
<dbReference type="EMBL" id="ML977589">
    <property type="protein sequence ID" value="KAF2000388.1"/>
    <property type="molecule type" value="Genomic_DNA"/>
</dbReference>